<keyword evidence="11" id="KW-0902">Two-component regulatory system</keyword>
<feature type="transmembrane region" description="Helical" evidence="13">
    <location>
        <begin position="166"/>
        <end position="186"/>
    </location>
</feature>
<evidence type="ECO:0000256" key="9">
    <source>
        <dbReference type="ARBA" id="ARBA00022777"/>
    </source>
</evidence>
<dbReference type="Gene3D" id="3.30.565.10">
    <property type="entry name" value="Histidine kinase-like ATPase, C-terminal domain"/>
    <property type="match status" value="1"/>
</dbReference>
<keyword evidence="8" id="KW-0547">Nucleotide-binding</keyword>
<evidence type="ECO:0000259" key="15">
    <source>
        <dbReference type="PROSITE" id="PS50885"/>
    </source>
</evidence>
<dbReference type="CDD" id="cd06225">
    <property type="entry name" value="HAMP"/>
    <property type="match status" value="1"/>
</dbReference>
<dbReference type="GO" id="GO:0045121">
    <property type="term" value="C:membrane raft"/>
    <property type="evidence" value="ECO:0007669"/>
    <property type="project" value="UniProtKB-SubCell"/>
</dbReference>
<organism evidence="16 17">
    <name type="scientific">Sulfoacidibacillus ferrooxidans</name>
    <dbReference type="NCBI Taxonomy" id="2005001"/>
    <lineage>
        <taxon>Bacteria</taxon>
        <taxon>Bacillati</taxon>
        <taxon>Bacillota</taxon>
        <taxon>Bacilli</taxon>
        <taxon>Bacillales</taxon>
        <taxon>Alicyclobacillaceae</taxon>
        <taxon>Sulfoacidibacillus</taxon>
    </lineage>
</organism>
<dbReference type="SMART" id="SM00388">
    <property type="entry name" value="HisKA"/>
    <property type="match status" value="1"/>
</dbReference>
<keyword evidence="13" id="KW-1133">Transmembrane helix</keyword>
<dbReference type="InterPro" id="IPR003594">
    <property type="entry name" value="HATPase_dom"/>
</dbReference>
<reference evidence="16" key="1">
    <citation type="submission" date="2022-03" db="EMBL/GenBank/DDBJ databases">
        <title>Draft Genome Sequence of Firmicute Strain S0AB, a Heterotrophic Iron/Sulfur-Oxidizing Extreme Acidophile.</title>
        <authorList>
            <person name="Vergara E."/>
            <person name="Pakostova E."/>
            <person name="Johnson D.B."/>
            <person name="Holmes D.S."/>
        </authorList>
    </citation>
    <scope>NUCLEOTIDE SEQUENCE</scope>
    <source>
        <strain evidence="16">S0AB</strain>
    </source>
</reference>
<evidence type="ECO:0000256" key="1">
    <source>
        <dbReference type="ARBA" id="ARBA00000085"/>
    </source>
</evidence>
<dbReference type="InterPro" id="IPR003660">
    <property type="entry name" value="HAMP_dom"/>
</dbReference>
<keyword evidence="17" id="KW-1185">Reference proteome</keyword>
<dbReference type="PANTHER" id="PTHR42878">
    <property type="entry name" value="TWO-COMPONENT HISTIDINE KINASE"/>
    <property type="match status" value="1"/>
</dbReference>
<dbReference type="InterPro" id="IPR050351">
    <property type="entry name" value="BphY/WalK/GraS-like"/>
</dbReference>
<dbReference type="Gene3D" id="3.30.450.20">
    <property type="entry name" value="PAS domain"/>
    <property type="match status" value="1"/>
</dbReference>
<evidence type="ECO:0000256" key="10">
    <source>
        <dbReference type="ARBA" id="ARBA00022840"/>
    </source>
</evidence>
<dbReference type="PROSITE" id="PS50109">
    <property type="entry name" value="HIS_KIN"/>
    <property type="match status" value="1"/>
</dbReference>
<gene>
    <name evidence="16" type="primary">resE</name>
    <name evidence="16" type="ORF">MM817_02372</name>
</gene>
<evidence type="ECO:0000313" key="16">
    <source>
        <dbReference type="EMBL" id="MCI0184077.1"/>
    </source>
</evidence>
<dbReference type="RefSeq" id="WP_241715291.1">
    <property type="nucleotide sequence ID" value="NZ_JALBUF010000008.1"/>
</dbReference>
<evidence type="ECO:0000256" key="3">
    <source>
        <dbReference type="ARBA" id="ARBA00004651"/>
    </source>
</evidence>
<dbReference type="EC" id="2.7.13.3" evidence="4"/>
<dbReference type="EMBL" id="JALBUF010000008">
    <property type="protein sequence ID" value="MCI0184077.1"/>
    <property type="molecule type" value="Genomic_DNA"/>
</dbReference>
<dbReference type="SMART" id="SM00387">
    <property type="entry name" value="HATPase_c"/>
    <property type="match status" value="1"/>
</dbReference>
<keyword evidence="9 16" id="KW-0418">Kinase</keyword>
<keyword evidence="7 16" id="KW-0808">Transferase</keyword>
<proteinExistence type="predicted"/>
<keyword evidence="5" id="KW-1003">Cell membrane</keyword>
<dbReference type="SUPFAM" id="SSF55785">
    <property type="entry name" value="PYP-like sensor domain (PAS domain)"/>
    <property type="match status" value="1"/>
</dbReference>
<dbReference type="PROSITE" id="PS50885">
    <property type="entry name" value="HAMP"/>
    <property type="match status" value="1"/>
</dbReference>
<keyword evidence="13" id="KW-0812">Transmembrane</keyword>
<feature type="transmembrane region" description="Helical" evidence="13">
    <location>
        <begin position="7"/>
        <end position="29"/>
    </location>
</feature>
<dbReference type="GO" id="GO:0005886">
    <property type="term" value="C:plasma membrane"/>
    <property type="evidence" value="ECO:0007669"/>
    <property type="project" value="UniProtKB-SubCell"/>
</dbReference>
<evidence type="ECO:0000259" key="14">
    <source>
        <dbReference type="PROSITE" id="PS50109"/>
    </source>
</evidence>
<evidence type="ECO:0000256" key="6">
    <source>
        <dbReference type="ARBA" id="ARBA00022553"/>
    </source>
</evidence>
<keyword evidence="10" id="KW-0067">ATP-binding</keyword>
<evidence type="ECO:0000256" key="5">
    <source>
        <dbReference type="ARBA" id="ARBA00022475"/>
    </source>
</evidence>
<dbReference type="InterPro" id="IPR003661">
    <property type="entry name" value="HisK_dim/P_dom"/>
</dbReference>
<dbReference type="Pfam" id="PF02518">
    <property type="entry name" value="HATPase_c"/>
    <property type="match status" value="1"/>
</dbReference>
<dbReference type="PRINTS" id="PR00344">
    <property type="entry name" value="BCTRLSENSOR"/>
</dbReference>
<dbReference type="FunFam" id="3.30.565.10:FF:000023">
    <property type="entry name" value="PAS domain-containing sensor histidine kinase"/>
    <property type="match status" value="1"/>
</dbReference>
<feature type="domain" description="Histidine kinase" evidence="14">
    <location>
        <begin position="366"/>
        <end position="583"/>
    </location>
</feature>
<evidence type="ECO:0000256" key="4">
    <source>
        <dbReference type="ARBA" id="ARBA00012438"/>
    </source>
</evidence>
<name>A0A9X2AF60_9BACL</name>
<keyword evidence="12 13" id="KW-0472">Membrane</keyword>
<dbReference type="Gene3D" id="1.10.287.130">
    <property type="match status" value="1"/>
</dbReference>
<dbReference type="SUPFAM" id="SSF47384">
    <property type="entry name" value="Homodimeric domain of signal transducing histidine kinase"/>
    <property type="match status" value="1"/>
</dbReference>
<dbReference type="AlphaFoldDB" id="A0A9X2AF60"/>
<dbReference type="InterPro" id="IPR036890">
    <property type="entry name" value="HATPase_C_sf"/>
</dbReference>
<accession>A0A9X2AF60</accession>
<dbReference type="GO" id="GO:0000155">
    <property type="term" value="F:phosphorelay sensor kinase activity"/>
    <property type="evidence" value="ECO:0007669"/>
    <property type="project" value="InterPro"/>
</dbReference>
<dbReference type="FunFam" id="1.10.287.130:FF:000001">
    <property type="entry name" value="Two-component sensor histidine kinase"/>
    <property type="match status" value="1"/>
</dbReference>
<dbReference type="Pfam" id="PF00672">
    <property type="entry name" value="HAMP"/>
    <property type="match status" value="1"/>
</dbReference>
<protein>
    <recommendedName>
        <fullName evidence="4">histidine kinase</fullName>
        <ecNumber evidence="4">2.7.13.3</ecNumber>
    </recommendedName>
</protein>
<evidence type="ECO:0000256" key="13">
    <source>
        <dbReference type="SAM" id="Phobius"/>
    </source>
</evidence>
<feature type="domain" description="HAMP" evidence="15">
    <location>
        <begin position="187"/>
        <end position="239"/>
    </location>
</feature>
<dbReference type="GO" id="GO:0007234">
    <property type="term" value="P:osmosensory signaling via phosphorelay pathway"/>
    <property type="evidence" value="ECO:0007669"/>
    <property type="project" value="TreeGrafter"/>
</dbReference>
<evidence type="ECO:0000256" key="8">
    <source>
        <dbReference type="ARBA" id="ARBA00022741"/>
    </source>
</evidence>
<evidence type="ECO:0000256" key="7">
    <source>
        <dbReference type="ARBA" id="ARBA00022679"/>
    </source>
</evidence>
<dbReference type="SMART" id="SM00304">
    <property type="entry name" value="HAMP"/>
    <property type="match status" value="1"/>
</dbReference>
<comment type="subcellular location">
    <subcellularLocation>
        <location evidence="3">Cell membrane</location>
        <topology evidence="3">Multi-pass membrane protein</topology>
    </subcellularLocation>
    <subcellularLocation>
        <location evidence="2">Membrane raft</location>
        <topology evidence="2">Multi-pass membrane protein</topology>
    </subcellularLocation>
</comment>
<comment type="catalytic activity">
    <reaction evidence="1">
        <text>ATP + protein L-histidine = ADP + protein N-phospho-L-histidine.</text>
        <dbReference type="EC" id="2.7.13.3"/>
    </reaction>
</comment>
<dbReference type="Pfam" id="PF00512">
    <property type="entry name" value="HisKA"/>
    <property type="match status" value="1"/>
</dbReference>
<dbReference type="InterPro" id="IPR004358">
    <property type="entry name" value="Sig_transdc_His_kin-like_C"/>
</dbReference>
<dbReference type="PANTHER" id="PTHR42878:SF3">
    <property type="entry name" value="HISTIDINE PROTEIN KINASE SAES"/>
    <property type="match status" value="1"/>
</dbReference>
<comment type="caution">
    <text evidence="16">The sequence shown here is derived from an EMBL/GenBank/DDBJ whole genome shotgun (WGS) entry which is preliminary data.</text>
</comment>
<dbReference type="InterPro" id="IPR035965">
    <property type="entry name" value="PAS-like_dom_sf"/>
</dbReference>
<keyword evidence="6" id="KW-0597">Phosphoprotein</keyword>
<dbReference type="InterPro" id="IPR036097">
    <property type="entry name" value="HisK_dim/P_sf"/>
</dbReference>
<dbReference type="GO" id="GO:0030295">
    <property type="term" value="F:protein kinase activator activity"/>
    <property type="evidence" value="ECO:0007669"/>
    <property type="project" value="TreeGrafter"/>
</dbReference>
<sequence length="590" mass="66110">MIRRSVVLKLWVTIIAVVVIVLFILAMYLEQFFNSYVDSMQRRDLTSQAILVSQLLQQEPDQLLNSQITHVMSALHSHYYLVAPPGQSIEVQHYIAQLSPSQQSLLAHDQPIIEQGVPTFIKTPDEQTGLYAVMPIVNPFNQISAFLLITESEDVAGNPSHTIPSLIIFAVVLGTLLTTGLAFVVSQNLSRPLIEMNEAAAEMAKGRFDTRVRVMTQDEVGRLGQTFNHVASELEQTVRDLTREKEQIAGILGAMTDAVVVTDLTGRFTILNPAARRWFRAVSALSSLENMTIDWPAELVQLQRDTLQSKSTIERSVQWNGRDITVTMTPLYDPDIPLKLRGTLAVVRDITEQRRLDRLRKDFVANVSHELRTPLSLLQGYTEALLDDFGDDPQARIELTQIIHDESLRMRRLVNELLDLAQVEAGHFSMKMETLDFALLVRRVARKFQGVFAERKLDLEIVINEEPIMICGDSDRLEQVLTNLVDNAVRHTSQGGVTLSLTRTEQQAMLRIVDTGEGISIEDLPFVFERFYKADKARTRGHGGTGLGLAIARSLIRSHHGDIGVRSVVDQGTTFTIFLPATGRPCEQVT</sequence>
<dbReference type="GO" id="GO:0000156">
    <property type="term" value="F:phosphorelay response regulator activity"/>
    <property type="evidence" value="ECO:0007669"/>
    <property type="project" value="TreeGrafter"/>
</dbReference>
<dbReference type="Proteomes" id="UP001139263">
    <property type="component" value="Unassembled WGS sequence"/>
</dbReference>
<dbReference type="GO" id="GO:0005524">
    <property type="term" value="F:ATP binding"/>
    <property type="evidence" value="ECO:0007669"/>
    <property type="project" value="UniProtKB-KW"/>
</dbReference>
<evidence type="ECO:0000256" key="12">
    <source>
        <dbReference type="ARBA" id="ARBA00023136"/>
    </source>
</evidence>
<evidence type="ECO:0000256" key="2">
    <source>
        <dbReference type="ARBA" id="ARBA00004314"/>
    </source>
</evidence>
<evidence type="ECO:0000256" key="11">
    <source>
        <dbReference type="ARBA" id="ARBA00023012"/>
    </source>
</evidence>
<dbReference type="Gene3D" id="6.10.340.10">
    <property type="match status" value="1"/>
</dbReference>
<dbReference type="SUPFAM" id="SSF55874">
    <property type="entry name" value="ATPase domain of HSP90 chaperone/DNA topoisomerase II/histidine kinase"/>
    <property type="match status" value="1"/>
</dbReference>
<dbReference type="InterPro" id="IPR005467">
    <property type="entry name" value="His_kinase_dom"/>
</dbReference>
<evidence type="ECO:0000313" key="17">
    <source>
        <dbReference type="Proteomes" id="UP001139263"/>
    </source>
</evidence>
<dbReference type="CDD" id="cd00082">
    <property type="entry name" value="HisKA"/>
    <property type="match status" value="1"/>
</dbReference>
<dbReference type="SUPFAM" id="SSF158472">
    <property type="entry name" value="HAMP domain-like"/>
    <property type="match status" value="1"/>
</dbReference>